<name>A0A438C858_VITVI</name>
<dbReference type="SUPFAM" id="SSF53098">
    <property type="entry name" value="Ribonuclease H-like"/>
    <property type="match status" value="1"/>
</dbReference>
<gene>
    <name evidence="1" type="ORF">CK203_117331</name>
</gene>
<reference evidence="1 2" key="1">
    <citation type="journal article" date="2018" name="PLoS Genet.">
        <title>Population sequencing reveals clonal diversity and ancestral inbreeding in the grapevine cultivar Chardonnay.</title>
        <authorList>
            <person name="Roach M.J."/>
            <person name="Johnson D.L."/>
            <person name="Bohlmann J."/>
            <person name="van Vuuren H.J."/>
            <person name="Jones S.J."/>
            <person name="Pretorius I.S."/>
            <person name="Schmidt S.A."/>
            <person name="Borneman A.R."/>
        </authorList>
    </citation>
    <scope>NUCLEOTIDE SEQUENCE [LARGE SCALE GENOMIC DNA]</scope>
    <source>
        <strain evidence="2">cv. Chardonnay</strain>
        <tissue evidence="1">Leaf</tissue>
    </source>
</reference>
<dbReference type="EMBL" id="QGNW01002483">
    <property type="protein sequence ID" value="RVW19414.1"/>
    <property type="molecule type" value="Genomic_DNA"/>
</dbReference>
<dbReference type="GO" id="GO:0003676">
    <property type="term" value="F:nucleic acid binding"/>
    <property type="evidence" value="ECO:0007669"/>
    <property type="project" value="InterPro"/>
</dbReference>
<evidence type="ECO:0000313" key="1">
    <source>
        <dbReference type="EMBL" id="RVW19414.1"/>
    </source>
</evidence>
<protein>
    <recommendedName>
        <fullName evidence="3">RNase H type-1 domain-containing protein</fullName>
    </recommendedName>
</protein>
<organism evidence="1 2">
    <name type="scientific">Vitis vinifera</name>
    <name type="common">Grape</name>
    <dbReference type="NCBI Taxonomy" id="29760"/>
    <lineage>
        <taxon>Eukaryota</taxon>
        <taxon>Viridiplantae</taxon>
        <taxon>Streptophyta</taxon>
        <taxon>Embryophyta</taxon>
        <taxon>Tracheophyta</taxon>
        <taxon>Spermatophyta</taxon>
        <taxon>Magnoliopsida</taxon>
        <taxon>eudicotyledons</taxon>
        <taxon>Gunneridae</taxon>
        <taxon>Pentapetalae</taxon>
        <taxon>rosids</taxon>
        <taxon>Vitales</taxon>
        <taxon>Vitaceae</taxon>
        <taxon>Viteae</taxon>
        <taxon>Vitis</taxon>
    </lineage>
</organism>
<dbReference type="PANTHER" id="PTHR48475:SF2">
    <property type="entry name" value="RIBONUCLEASE H"/>
    <property type="match status" value="1"/>
</dbReference>
<proteinExistence type="predicted"/>
<accession>A0A438C858</accession>
<sequence length="199" mass="22403">MANFMAKLPKKQAHLAHPPGEQWWTLHVDKTSKTSSSEIGLILQSLTEELLEQVIYLNFSTSNNETEYEVVLAGLDLALTLAATKLEIRSNFQLVENVKADALAGIAATLPIKEVVMLPVYLQVTTSITPEPVYSSNEVNPSWMRDIIKYLWTRDLPEDRKKAHKLCVQATHFTLISDQLYKRSFGGPYLKCLSEPEAN</sequence>
<comment type="caution">
    <text evidence="1">The sequence shown here is derived from an EMBL/GenBank/DDBJ whole genome shotgun (WGS) entry which is preliminary data.</text>
</comment>
<dbReference type="InterPro" id="IPR012337">
    <property type="entry name" value="RNaseH-like_sf"/>
</dbReference>
<dbReference type="Proteomes" id="UP000288805">
    <property type="component" value="Unassembled WGS sequence"/>
</dbReference>
<dbReference type="PANTHER" id="PTHR48475">
    <property type="entry name" value="RIBONUCLEASE H"/>
    <property type="match status" value="1"/>
</dbReference>
<evidence type="ECO:0008006" key="3">
    <source>
        <dbReference type="Google" id="ProtNLM"/>
    </source>
</evidence>
<dbReference type="InterPro" id="IPR036397">
    <property type="entry name" value="RNaseH_sf"/>
</dbReference>
<dbReference type="Gene3D" id="3.30.420.10">
    <property type="entry name" value="Ribonuclease H-like superfamily/Ribonuclease H"/>
    <property type="match status" value="1"/>
</dbReference>
<evidence type="ECO:0000313" key="2">
    <source>
        <dbReference type="Proteomes" id="UP000288805"/>
    </source>
</evidence>
<dbReference type="AlphaFoldDB" id="A0A438C858"/>